<accession>H1YAQ6</accession>
<dbReference type="Proteomes" id="UP000002774">
    <property type="component" value="Chromosome"/>
</dbReference>
<dbReference type="AlphaFoldDB" id="H1YAQ6"/>
<dbReference type="InterPro" id="IPR006016">
    <property type="entry name" value="UspA"/>
</dbReference>
<name>H1YAQ6_9SPHI</name>
<keyword evidence="3" id="KW-1185">Reference proteome</keyword>
<evidence type="ECO:0000259" key="1">
    <source>
        <dbReference type="Pfam" id="PF00582"/>
    </source>
</evidence>
<reference evidence="2" key="1">
    <citation type="submission" date="2011-09" db="EMBL/GenBank/DDBJ databases">
        <title>The permanent draft genome of Mucilaginibacter paludis DSM 18603.</title>
        <authorList>
            <consortium name="US DOE Joint Genome Institute (JGI-PGF)"/>
            <person name="Lucas S."/>
            <person name="Han J."/>
            <person name="Lapidus A."/>
            <person name="Bruce D."/>
            <person name="Goodwin L."/>
            <person name="Pitluck S."/>
            <person name="Peters L."/>
            <person name="Kyrpides N."/>
            <person name="Mavromatis K."/>
            <person name="Ivanova N."/>
            <person name="Mikhailova N."/>
            <person name="Held B."/>
            <person name="Detter J.C."/>
            <person name="Tapia R."/>
            <person name="Han C."/>
            <person name="Land M."/>
            <person name="Hauser L."/>
            <person name="Markowitz V."/>
            <person name="Cheng J.-F."/>
            <person name="Hugenholtz P."/>
            <person name="Woyke T."/>
            <person name="Wu D."/>
            <person name="Tindall B."/>
            <person name="Brambilla E."/>
            <person name="Klenk H.-P."/>
            <person name="Eisen J.A."/>
        </authorList>
    </citation>
    <scope>NUCLEOTIDE SEQUENCE [LARGE SCALE GENOMIC DNA]</scope>
    <source>
        <strain evidence="2">DSM 18603</strain>
    </source>
</reference>
<dbReference type="SUPFAM" id="SSF52402">
    <property type="entry name" value="Adenine nucleotide alpha hydrolases-like"/>
    <property type="match status" value="2"/>
</dbReference>
<dbReference type="Gene3D" id="3.40.50.12370">
    <property type="match status" value="1"/>
</dbReference>
<organism evidence="2 3">
    <name type="scientific">Mucilaginibacter paludis DSM 18603</name>
    <dbReference type="NCBI Taxonomy" id="714943"/>
    <lineage>
        <taxon>Bacteria</taxon>
        <taxon>Pseudomonadati</taxon>
        <taxon>Bacteroidota</taxon>
        <taxon>Sphingobacteriia</taxon>
        <taxon>Sphingobacteriales</taxon>
        <taxon>Sphingobacteriaceae</taxon>
        <taxon>Mucilaginibacter</taxon>
    </lineage>
</organism>
<sequence>MKPILVINDHSPQAEHAARMALLMAQRLHADLLLANCHAYEWQMLEKAVAGSFNKDTGYHHYENDLRDELYRLSHTSTGFKPEISPIDLSGSSEAALAGFVMGHEVEMIICGVGPGTGSRESHISSGSLLRKVNCPILLVPYGWRLRNIWRIYYLADLRNCRLEVVNYLARLAAPWLADVFVANLCANGLAEMEEHYAQRFFEQRFRRHVSYPRLHFTPVAGNNVRRALEVFIEAMSADLLVLSNGCLHFDDALNGATIDELPAHLTVPLLVFP</sequence>
<feature type="domain" description="UspA" evidence="1">
    <location>
        <begin position="1"/>
        <end position="141"/>
    </location>
</feature>
<dbReference type="RefSeq" id="WP_008510767.1">
    <property type="nucleotide sequence ID" value="NZ_CM001403.1"/>
</dbReference>
<dbReference type="Pfam" id="PF00582">
    <property type="entry name" value="Usp"/>
    <property type="match status" value="1"/>
</dbReference>
<dbReference type="EMBL" id="CM001403">
    <property type="protein sequence ID" value="EHQ29515.1"/>
    <property type="molecule type" value="Genomic_DNA"/>
</dbReference>
<protein>
    <submittedName>
        <fullName evidence="2">UspA domain-containing protein</fullName>
    </submittedName>
</protein>
<dbReference type="OrthoDB" id="790059at2"/>
<dbReference type="HOGENOM" id="CLU_049301_2_4_10"/>
<dbReference type="eggNOG" id="ENOG50343NH">
    <property type="taxonomic scope" value="Bacteria"/>
</dbReference>
<proteinExistence type="predicted"/>
<evidence type="ECO:0000313" key="3">
    <source>
        <dbReference type="Proteomes" id="UP000002774"/>
    </source>
</evidence>
<gene>
    <name evidence="2" type="ORF">Mucpa_5443</name>
</gene>
<evidence type="ECO:0000313" key="2">
    <source>
        <dbReference type="EMBL" id="EHQ29515.1"/>
    </source>
</evidence>
<dbReference type="STRING" id="714943.Mucpa_5443"/>